<accession>A0A165E4V1</accession>
<dbReference type="PANTHER" id="PTHR14256:SF1">
    <property type="entry name" value="GEO09626P1"/>
    <property type="match status" value="1"/>
</dbReference>
<gene>
    <name evidence="3" type="ORF">EXIGLDRAFT_724720</name>
    <name evidence="2" type="ORF">EXIGLDRAFT_725189</name>
</gene>
<dbReference type="OrthoDB" id="5511684at2759"/>
<dbReference type="EMBL" id="KV426153">
    <property type="protein sequence ID" value="KZV86505.1"/>
    <property type="molecule type" value="Genomic_DNA"/>
</dbReference>
<keyword evidence="1" id="KW-1133">Transmembrane helix</keyword>
<keyword evidence="4" id="KW-1185">Reference proteome</keyword>
<dbReference type="InterPro" id="IPR010530">
    <property type="entry name" value="B12D"/>
</dbReference>
<evidence type="ECO:0000256" key="1">
    <source>
        <dbReference type="SAM" id="Phobius"/>
    </source>
</evidence>
<name>A0A165E4V1_EXIGL</name>
<proteinExistence type="predicted"/>
<feature type="transmembrane region" description="Helical" evidence="1">
    <location>
        <begin position="22"/>
        <end position="41"/>
    </location>
</feature>
<evidence type="ECO:0000313" key="4">
    <source>
        <dbReference type="Proteomes" id="UP000077266"/>
    </source>
</evidence>
<dbReference type="AlphaFoldDB" id="A0A165E4V1"/>
<keyword evidence="1" id="KW-0812">Transmembrane</keyword>
<dbReference type="PANTHER" id="PTHR14256">
    <property type="entry name" value="NADH-UBIQUINONE OXIDOREDUCTASE MLRQ SUBUNIT"/>
    <property type="match status" value="1"/>
</dbReference>
<dbReference type="Proteomes" id="UP000077266">
    <property type="component" value="Unassembled WGS sequence"/>
</dbReference>
<dbReference type="STRING" id="1314781.A0A165E4V1"/>
<evidence type="ECO:0000313" key="3">
    <source>
        <dbReference type="EMBL" id="KZV86505.1"/>
    </source>
</evidence>
<keyword evidence="1" id="KW-0472">Membrane</keyword>
<organism evidence="2 4">
    <name type="scientific">Exidia glandulosa HHB12029</name>
    <dbReference type="NCBI Taxonomy" id="1314781"/>
    <lineage>
        <taxon>Eukaryota</taxon>
        <taxon>Fungi</taxon>
        <taxon>Dikarya</taxon>
        <taxon>Basidiomycota</taxon>
        <taxon>Agaricomycotina</taxon>
        <taxon>Agaricomycetes</taxon>
        <taxon>Auriculariales</taxon>
        <taxon>Exidiaceae</taxon>
        <taxon>Exidia</taxon>
    </lineage>
</organism>
<dbReference type="Pfam" id="PF06522">
    <property type="entry name" value="B12D"/>
    <property type="match status" value="1"/>
</dbReference>
<protein>
    <submittedName>
        <fullName evidence="2">Uncharacterized protein</fullName>
    </submittedName>
</protein>
<reference evidence="2 4" key="1">
    <citation type="journal article" date="2016" name="Mol. Biol. Evol.">
        <title>Comparative Genomics of Early-Diverging Mushroom-Forming Fungi Provides Insights into the Origins of Lignocellulose Decay Capabilities.</title>
        <authorList>
            <person name="Nagy L.G."/>
            <person name="Riley R."/>
            <person name="Tritt A."/>
            <person name="Adam C."/>
            <person name="Daum C."/>
            <person name="Floudas D."/>
            <person name="Sun H."/>
            <person name="Yadav J.S."/>
            <person name="Pangilinan J."/>
            <person name="Larsson K.H."/>
            <person name="Matsuura K."/>
            <person name="Barry K."/>
            <person name="Labutti K."/>
            <person name="Kuo R."/>
            <person name="Ohm R.A."/>
            <person name="Bhattacharya S.S."/>
            <person name="Shirouzu T."/>
            <person name="Yoshinaga Y."/>
            <person name="Martin F.M."/>
            <person name="Grigoriev I.V."/>
            <person name="Hibbett D.S."/>
        </authorList>
    </citation>
    <scope>NUCLEOTIDE SEQUENCE [LARGE SCALE GENOMIC DNA]</scope>
    <source>
        <strain evidence="2 4">HHB12029</strain>
    </source>
</reference>
<dbReference type="EMBL" id="KV426167">
    <property type="protein sequence ID" value="KZV86067.1"/>
    <property type="molecule type" value="Genomic_DNA"/>
</dbReference>
<evidence type="ECO:0000313" key="2">
    <source>
        <dbReference type="EMBL" id="KZV86067.1"/>
    </source>
</evidence>
<sequence length="86" mass="10049">MSLQVLRARTQGFMRHWFAIEALPLVGIIGFALSGGSWFLYRGISRPDVIWTRSNPQPWNDIHEGESPKILDGHHKFDHRWSRPRL</sequence>